<dbReference type="AlphaFoldDB" id="A0A9W8LCV5"/>
<feature type="region of interest" description="Disordered" evidence="1">
    <location>
        <begin position="70"/>
        <end position="108"/>
    </location>
</feature>
<proteinExistence type="predicted"/>
<keyword evidence="3" id="KW-1185">Reference proteome</keyword>
<evidence type="ECO:0000313" key="3">
    <source>
        <dbReference type="Proteomes" id="UP001140217"/>
    </source>
</evidence>
<sequence length="119" mass="13000">MGCRKCRGWEESECCLSQPTTCSCACHAACDCAFCHTVELKTRSWPGMAHTVSCRGRAAAAPRIPAALRADPRLSFGSDGPTSTRSSTETRASSDEAKADRTRWRSLRNSTLKPLRMFA</sequence>
<accession>A0A9W8LCV5</accession>
<feature type="compositionally biased region" description="Low complexity" evidence="1">
    <location>
        <begin position="82"/>
        <end position="91"/>
    </location>
</feature>
<evidence type="ECO:0000313" key="2">
    <source>
        <dbReference type="EMBL" id="KAJ2776328.1"/>
    </source>
</evidence>
<dbReference type="Proteomes" id="UP001140217">
    <property type="component" value="Unassembled WGS sequence"/>
</dbReference>
<organism evidence="2 3">
    <name type="scientific">Coemansia javaensis</name>
    <dbReference type="NCBI Taxonomy" id="2761396"/>
    <lineage>
        <taxon>Eukaryota</taxon>
        <taxon>Fungi</taxon>
        <taxon>Fungi incertae sedis</taxon>
        <taxon>Zoopagomycota</taxon>
        <taxon>Kickxellomycotina</taxon>
        <taxon>Kickxellomycetes</taxon>
        <taxon>Kickxellales</taxon>
        <taxon>Kickxellaceae</taxon>
        <taxon>Coemansia</taxon>
    </lineage>
</organism>
<gene>
    <name evidence="2" type="ORF">H4R18_005725</name>
</gene>
<reference evidence="2" key="1">
    <citation type="submission" date="2022-07" db="EMBL/GenBank/DDBJ databases">
        <title>Phylogenomic reconstructions and comparative analyses of Kickxellomycotina fungi.</title>
        <authorList>
            <person name="Reynolds N.K."/>
            <person name="Stajich J.E."/>
            <person name="Barry K."/>
            <person name="Grigoriev I.V."/>
            <person name="Crous P."/>
            <person name="Smith M.E."/>
        </authorList>
    </citation>
    <scope>NUCLEOTIDE SEQUENCE</scope>
    <source>
        <strain evidence="2">NBRC 105414</strain>
    </source>
</reference>
<dbReference type="PROSITE" id="PS51257">
    <property type="entry name" value="PROKAR_LIPOPROTEIN"/>
    <property type="match status" value="1"/>
</dbReference>
<dbReference type="EMBL" id="JANBUL010000372">
    <property type="protein sequence ID" value="KAJ2776328.1"/>
    <property type="molecule type" value="Genomic_DNA"/>
</dbReference>
<comment type="caution">
    <text evidence="2">The sequence shown here is derived from an EMBL/GenBank/DDBJ whole genome shotgun (WGS) entry which is preliminary data.</text>
</comment>
<evidence type="ECO:0000256" key="1">
    <source>
        <dbReference type="SAM" id="MobiDB-lite"/>
    </source>
</evidence>
<name>A0A9W8LCV5_9FUNG</name>
<feature type="compositionally biased region" description="Basic and acidic residues" evidence="1">
    <location>
        <begin position="92"/>
        <end position="103"/>
    </location>
</feature>
<protein>
    <submittedName>
        <fullName evidence="2">Uncharacterized protein</fullName>
    </submittedName>
</protein>